<feature type="compositionally biased region" description="Acidic residues" evidence="2">
    <location>
        <begin position="186"/>
        <end position="201"/>
    </location>
</feature>
<accession>A0A2J6PPD8</accession>
<dbReference type="AlphaFoldDB" id="A0A2J6PPD8"/>
<proteinExistence type="inferred from homology"/>
<evidence type="ECO:0000313" key="5">
    <source>
        <dbReference type="Proteomes" id="UP000235672"/>
    </source>
</evidence>
<dbReference type="PANTHER" id="PTHR10655">
    <property type="entry name" value="LYSOPHOSPHOLIPASE-RELATED"/>
    <property type="match status" value="1"/>
</dbReference>
<dbReference type="InterPro" id="IPR003140">
    <property type="entry name" value="PLipase/COase/thioEstase"/>
</dbReference>
<dbReference type="Gene3D" id="3.40.50.1820">
    <property type="entry name" value="alpha/beta hydrolase"/>
    <property type="match status" value="1"/>
</dbReference>
<dbReference type="EMBL" id="KZ613510">
    <property type="protein sequence ID" value="PMD15882.1"/>
    <property type="molecule type" value="Genomic_DNA"/>
</dbReference>
<dbReference type="STRING" id="1745343.A0A2J6PPD8"/>
<dbReference type="Proteomes" id="UP000235672">
    <property type="component" value="Unassembled WGS sequence"/>
</dbReference>
<evidence type="ECO:0000259" key="3">
    <source>
        <dbReference type="Pfam" id="PF02230"/>
    </source>
</evidence>
<dbReference type="SUPFAM" id="SSF53474">
    <property type="entry name" value="alpha/beta-Hydrolases"/>
    <property type="match status" value="1"/>
</dbReference>
<feature type="region of interest" description="Disordered" evidence="2">
    <location>
        <begin position="166"/>
        <end position="201"/>
    </location>
</feature>
<keyword evidence="5" id="KW-1185">Reference proteome</keyword>
<gene>
    <name evidence="4" type="ORF">NA56DRAFT_581364</name>
</gene>
<evidence type="ECO:0000256" key="2">
    <source>
        <dbReference type="SAM" id="MobiDB-lite"/>
    </source>
</evidence>
<feature type="domain" description="Phospholipase/carboxylesterase/thioesterase" evidence="3">
    <location>
        <begin position="225"/>
        <end position="284"/>
    </location>
</feature>
<dbReference type="OrthoDB" id="2418081at2759"/>
<dbReference type="Pfam" id="PF02230">
    <property type="entry name" value="Abhydrolase_2"/>
    <property type="match status" value="2"/>
</dbReference>
<dbReference type="InterPro" id="IPR029058">
    <property type="entry name" value="AB_hydrolase_fold"/>
</dbReference>
<comment type="similarity">
    <text evidence="1">Belongs to the AB hydrolase superfamily. AB hydrolase 2 family.</text>
</comment>
<sequence length="293" mass="32921">MGQFPAPMIIQPLQEHRETLIILHGRGSYASKFGPPLLETTVDGQTLQSTFPHAKIIFPTAAKSKATIYKNPTHQWFDNWHLEEYRKRQYLMVDGLNRSCWFVHGLLEEAVQEVGGQNVVLWGLSQGCATALVSLVMWEGEEFAGVVGMCGWLPFGNELVRVAGGEESDGIEEDGDEKDPFALSGDENEDPFARSDDDDEAGPAKAVKFLRETVDMEDTIGMVFQKTPVFLGHGTEDEKVSIELGREAKTALNLMGMDVQMKEYEGLGHWYSENMLKEIFRFIKEKLEIEETV</sequence>
<keyword evidence="4" id="KW-0378">Hydrolase</keyword>
<evidence type="ECO:0000313" key="4">
    <source>
        <dbReference type="EMBL" id="PMD15882.1"/>
    </source>
</evidence>
<feature type="domain" description="Phospholipase/carboxylesterase/thioesterase" evidence="3">
    <location>
        <begin position="7"/>
        <end position="157"/>
    </location>
</feature>
<evidence type="ECO:0000256" key="1">
    <source>
        <dbReference type="ARBA" id="ARBA00006499"/>
    </source>
</evidence>
<protein>
    <submittedName>
        <fullName evidence="4">Alpha/beta-hydrolase</fullName>
    </submittedName>
</protein>
<dbReference type="GO" id="GO:0052689">
    <property type="term" value="F:carboxylic ester hydrolase activity"/>
    <property type="evidence" value="ECO:0007669"/>
    <property type="project" value="TreeGrafter"/>
</dbReference>
<name>A0A2J6PPD8_9HELO</name>
<organism evidence="4 5">
    <name type="scientific">Hyaloscypha hepaticicola</name>
    <dbReference type="NCBI Taxonomy" id="2082293"/>
    <lineage>
        <taxon>Eukaryota</taxon>
        <taxon>Fungi</taxon>
        <taxon>Dikarya</taxon>
        <taxon>Ascomycota</taxon>
        <taxon>Pezizomycotina</taxon>
        <taxon>Leotiomycetes</taxon>
        <taxon>Helotiales</taxon>
        <taxon>Hyaloscyphaceae</taxon>
        <taxon>Hyaloscypha</taxon>
    </lineage>
</organism>
<dbReference type="GO" id="GO:0005737">
    <property type="term" value="C:cytoplasm"/>
    <property type="evidence" value="ECO:0007669"/>
    <property type="project" value="TreeGrafter"/>
</dbReference>
<dbReference type="GO" id="GO:0008474">
    <property type="term" value="F:palmitoyl-(protein) hydrolase activity"/>
    <property type="evidence" value="ECO:0007669"/>
    <property type="project" value="TreeGrafter"/>
</dbReference>
<dbReference type="InterPro" id="IPR050565">
    <property type="entry name" value="LYPA1-2/EST-like"/>
</dbReference>
<reference evidence="4 5" key="1">
    <citation type="submission" date="2016-05" db="EMBL/GenBank/DDBJ databases">
        <title>A degradative enzymes factory behind the ericoid mycorrhizal symbiosis.</title>
        <authorList>
            <consortium name="DOE Joint Genome Institute"/>
            <person name="Martino E."/>
            <person name="Morin E."/>
            <person name="Grelet G."/>
            <person name="Kuo A."/>
            <person name="Kohler A."/>
            <person name="Daghino S."/>
            <person name="Barry K."/>
            <person name="Choi C."/>
            <person name="Cichocki N."/>
            <person name="Clum A."/>
            <person name="Copeland A."/>
            <person name="Hainaut M."/>
            <person name="Haridas S."/>
            <person name="Labutti K."/>
            <person name="Lindquist E."/>
            <person name="Lipzen A."/>
            <person name="Khouja H.-R."/>
            <person name="Murat C."/>
            <person name="Ohm R."/>
            <person name="Olson A."/>
            <person name="Spatafora J."/>
            <person name="Veneault-Fourrey C."/>
            <person name="Henrissat B."/>
            <person name="Grigoriev I."/>
            <person name="Martin F."/>
            <person name="Perotto S."/>
        </authorList>
    </citation>
    <scope>NUCLEOTIDE SEQUENCE [LARGE SCALE GENOMIC DNA]</scope>
    <source>
        <strain evidence="4 5">UAMH 7357</strain>
    </source>
</reference>
<dbReference type="PANTHER" id="PTHR10655:SF64">
    <property type="entry name" value="PHOSPHOLIPASE_CARBOXYLESTERASE_THIOESTERASE DOMAIN-CONTAINING PROTEIN"/>
    <property type="match status" value="1"/>
</dbReference>
<feature type="compositionally biased region" description="Acidic residues" evidence="2">
    <location>
        <begin position="166"/>
        <end position="177"/>
    </location>
</feature>